<dbReference type="Gene3D" id="2.60.40.60">
    <property type="entry name" value="Cadherins"/>
    <property type="match status" value="6"/>
</dbReference>
<keyword evidence="8 14" id="KW-1133">Transmembrane helix</keyword>
<keyword evidence="7" id="KW-0130">Cell adhesion</keyword>
<dbReference type="InterPro" id="IPR020894">
    <property type="entry name" value="Cadherin_CS"/>
</dbReference>
<feature type="compositionally biased region" description="Pro residues" evidence="13">
    <location>
        <begin position="858"/>
        <end position="876"/>
    </location>
</feature>
<dbReference type="FunFam" id="2.60.40.60:FF:000002">
    <property type="entry name" value="Protocadherin alpha 2"/>
    <property type="match status" value="1"/>
</dbReference>
<feature type="region of interest" description="Disordered" evidence="13">
    <location>
        <begin position="806"/>
        <end position="883"/>
    </location>
</feature>
<evidence type="ECO:0000256" key="3">
    <source>
        <dbReference type="ARBA" id="ARBA00022692"/>
    </source>
</evidence>
<feature type="domain" description="Cadherin" evidence="15">
    <location>
        <begin position="137"/>
        <end position="245"/>
    </location>
</feature>
<dbReference type="PROSITE" id="PS50268">
    <property type="entry name" value="CADHERIN_2"/>
    <property type="match status" value="6"/>
</dbReference>
<dbReference type="Pfam" id="PF08266">
    <property type="entry name" value="Cadherin_2"/>
    <property type="match status" value="1"/>
</dbReference>
<organism evidence="16 17">
    <name type="scientific">Amphilophus citrinellus</name>
    <name type="common">Midas cichlid</name>
    <name type="synonym">Cichlasoma citrinellum</name>
    <dbReference type="NCBI Taxonomy" id="61819"/>
    <lineage>
        <taxon>Eukaryota</taxon>
        <taxon>Metazoa</taxon>
        <taxon>Chordata</taxon>
        <taxon>Craniata</taxon>
        <taxon>Vertebrata</taxon>
        <taxon>Euteleostomi</taxon>
        <taxon>Actinopterygii</taxon>
        <taxon>Neopterygii</taxon>
        <taxon>Teleostei</taxon>
        <taxon>Neoteleostei</taxon>
        <taxon>Acanthomorphata</taxon>
        <taxon>Ovalentaria</taxon>
        <taxon>Cichlomorphae</taxon>
        <taxon>Cichliformes</taxon>
        <taxon>Cichlidae</taxon>
        <taxon>New World cichlids</taxon>
        <taxon>Cichlasomatinae</taxon>
        <taxon>Heroini</taxon>
        <taxon>Amphilophus</taxon>
    </lineage>
</organism>
<dbReference type="GO" id="GO:0005886">
    <property type="term" value="C:plasma membrane"/>
    <property type="evidence" value="ECO:0007669"/>
    <property type="project" value="UniProtKB-SubCell"/>
</dbReference>
<protein>
    <recommendedName>
        <fullName evidence="11">Protocadherin gamma-C3</fullName>
    </recommendedName>
</protein>
<dbReference type="Pfam" id="PF16492">
    <property type="entry name" value="Cadherin_C_2"/>
    <property type="match status" value="1"/>
</dbReference>
<keyword evidence="4" id="KW-0732">Signal</keyword>
<feature type="compositionally biased region" description="Polar residues" evidence="13">
    <location>
        <begin position="819"/>
        <end position="848"/>
    </location>
</feature>
<name>A0A3Q0S9W8_AMPCI</name>
<reference evidence="16" key="2">
    <citation type="submission" date="2025-09" db="UniProtKB">
        <authorList>
            <consortium name="Ensembl"/>
        </authorList>
    </citation>
    <scope>IDENTIFICATION</scope>
</reference>
<keyword evidence="10" id="KW-0325">Glycoprotein</keyword>
<keyword evidence="9 14" id="KW-0472">Membrane</keyword>
<dbReference type="GO" id="GO:0007156">
    <property type="term" value="P:homophilic cell adhesion via plasma membrane adhesion molecules"/>
    <property type="evidence" value="ECO:0007669"/>
    <property type="project" value="InterPro"/>
</dbReference>
<evidence type="ECO:0000256" key="10">
    <source>
        <dbReference type="ARBA" id="ARBA00023180"/>
    </source>
</evidence>
<dbReference type="GeneTree" id="ENSGT00940000163777"/>
<evidence type="ECO:0000256" key="12">
    <source>
        <dbReference type="PROSITE-ProRule" id="PRU00043"/>
    </source>
</evidence>
<dbReference type="FunFam" id="2.60.40.60:FF:000004">
    <property type="entry name" value="Protocadherin 1 gamma 2"/>
    <property type="match status" value="1"/>
</dbReference>
<evidence type="ECO:0000256" key="2">
    <source>
        <dbReference type="ARBA" id="ARBA00022475"/>
    </source>
</evidence>
<dbReference type="Pfam" id="PF00028">
    <property type="entry name" value="Cadherin"/>
    <property type="match status" value="5"/>
</dbReference>
<dbReference type="SMART" id="SM00112">
    <property type="entry name" value="CA"/>
    <property type="match status" value="6"/>
</dbReference>
<dbReference type="FunFam" id="2.60.40.60:FF:000001">
    <property type="entry name" value="Protocadherin alpha 2"/>
    <property type="match status" value="1"/>
</dbReference>
<evidence type="ECO:0000256" key="11">
    <source>
        <dbReference type="ARBA" id="ARBA00074462"/>
    </source>
</evidence>
<keyword evidence="6 12" id="KW-0106">Calcium</keyword>
<evidence type="ECO:0000256" key="9">
    <source>
        <dbReference type="ARBA" id="ARBA00023136"/>
    </source>
</evidence>
<sequence length="939" mass="102933">KIRKIRNPFISPTMGKFNTEIKTHLHLDLVLAQIRYSIPEELEHGAFVGNIAEDLGLDVAKLSARRFRIVSGAKKQYLEVNLENGILFVNEKIDREELCERSPNCFLHLQVVIENPLELYRVEVEILDVNDNSPSFPWSEFNLDITESAAPGSRFPLESAQDQDVGTNSLRSYQLSANEHFVLNIQTRNDGSKFAELVLDTPLDREQQKKHEMVLTAYDGGSPERSGTALITITVLDANDNVPVFDRAVYRASLVENAPRGTLVLKLNATDLDEGSNGEVTYAFSGHAPLKVRELFSVDPYMGEIRVKGIVDYEKASVYELYVQAKDRGPSAVAVHGKVLVDILDVNDNAPEVILTSVSTPVQEDAPPGTVIAVISVMDRDSGENGNVDCQIPNNVPFQLHSSFKNYYTLVTSEFLDRETVSEYNITLTARDLGSPSLSTRKNILVQVSDINDNPPRFSQPSYTVYVTENNAPGASICSVTAFDPDSNQNAYLSYSILEGQIQGMPVSTYVSINSDNGNIYALRSFDYEQLRNFQILVQAQDAGFPPLASNVTVNVFVLDQNDNAPVIVSPLPKNGTVATEVVPRSVDAGYLVTKITAIDADAGQNSRLSYQVLQATDPGLFSVALYTGEIRTIRRLVEKDATRQRLVILVKDNGQPPLSATVSIVLTVVDSVPESLSDFGDLTLSPQPPSNLALYLIVSLSTISLIFLVAIIVLAAVKCYKDSETLSGYNLPPLSCCCCGGFQPEPPPEIFKKSNLNLQISSAAKVPTNCMEVNGNSSLSHSYCYKVCLTPESAKSDFMFLKPCSPSSTPRNNEAKSAENSWNAQSRSASVNNGATTPSEMSPSPSGIPSRPWTPRCTPPPQQQQPSIPSHPHPHPPPDYHHNVYIPGTPSGFCTLRPAAQRSDLDVHNSFSTFGKKRRLQMSPQGEAAIINNDLYND</sequence>
<dbReference type="PRINTS" id="PR00205">
    <property type="entry name" value="CADHERIN"/>
</dbReference>
<evidence type="ECO:0000256" key="1">
    <source>
        <dbReference type="ARBA" id="ARBA00004251"/>
    </source>
</evidence>
<dbReference type="AlphaFoldDB" id="A0A3Q0S9W8"/>
<evidence type="ECO:0000256" key="7">
    <source>
        <dbReference type="ARBA" id="ARBA00022889"/>
    </source>
</evidence>
<dbReference type="Proteomes" id="UP000261340">
    <property type="component" value="Unplaced"/>
</dbReference>
<dbReference type="InterPro" id="IPR050174">
    <property type="entry name" value="Protocadherin/Cadherin-CA"/>
</dbReference>
<dbReference type="CDD" id="cd11304">
    <property type="entry name" value="Cadherin_repeat"/>
    <property type="match status" value="6"/>
</dbReference>
<evidence type="ECO:0000313" key="16">
    <source>
        <dbReference type="Ensembl" id="ENSACIP00000018538.1"/>
    </source>
</evidence>
<feature type="domain" description="Cadherin" evidence="15">
    <location>
        <begin position="354"/>
        <end position="458"/>
    </location>
</feature>
<evidence type="ECO:0000256" key="5">
    <source>
        <dbReference type="ARBA" id="ARBA00022737"/>
    </source>
</evidence>
<dbReference type="Ensembl" id="ENSACIT00000019036.1">
    <property type="protein sequence ID" value="ENSACIP00000018538.1"/>
    <property type="gene ID" value="ENSACIG00000014385.1"/>
</dbReference>
<dbReference type="InterPro" id="IPR015919">
    <property type="entry name" value="Cadherin-like_sf"/>
</dbReference>
<feature type="transmembrane region" description="Helical" evidence="14">
    <location>
        <begin position="693"/>
        <end position="718"/>
    </location>
</feature>
<dbReference type="FunFam" id="2.60.40.60:FF:000018">
    <property type="entry name" value="Protocadherin gamma c3"/>
    <property type="match status" value="1"/>
</dbReference>
<keyword evidence="5" id="KW-0677">Repeat</keyword>
<proteinExistence type="predicted"/>
<evidence type="ECO:0000313" key="17">
    <source>
        <dbReference type="Proteomes" id="UP000261340"/>
    </source>
</evidence>
<dbReference type="FunFam" id="2.60.40.60:FF:000185">
    <property type="entry name" value="Protocadherin 2 alpha c"/>
    <property type="match status" value="1"/>
</dbReference>
<dbReference type="PANTHER" id="PTHR24028:SF307">
    <property type="entry name" value="PROTOCADHERIN BETA-15-LIKE ISOFORM X1"/>
    <property type="match status" value="1"/>
</dbReference>
<feature type="domain" description="Cadherin" evidence="15">
    <location>
        <begin position="246"/>
        <end position="353"/>
    </location>
</feature>
<evidence type="ECO:0000256" key="6">
    <source>
        <dbReference type="ARBA" id="ARBA00022837"/>
    </source>
</evidence>
<dbReference type="GO" id="GO:0009653">
    <property type="term" value="P:anatomical structure morphogenesis"/>
    <property type="evidence" value="ECO:0007669"/>
    <property type="project" value="UniProtKB-ARBA"/>
</dbReference>
<keyword evidence="2" id="KW-1003">Cell membrane</keyword>
<reference evidence="16" key="1">
    <citation type="submission" date="2025-08" db="UniProtKB">
        <authorList>
            <consortium name="Ensembl"/>
        </authorList>
    </citation>
    <scope>IDENTIFICATION</scope>
</reference>
<dbReference type="GO" id="GO:0005509">
    <property type="term" value="F:calcium ion binding"/>
    <property type="evidence" value="ECO:0007669"/>
    <property type="project" value="UniProtKB-UniRule"/>
</dbReference>
<keyword evidence="17" id="KW-1185">Reference proteome</keyword>
<dbReference type="InterPro" id="IPR002126">
    <property type="entry name" value="Cadherin-like_dom"/>
</dbReference>
<dbReference type="PANTHER" id="PTHR24028">
    <property type="entry name" value="CADHERIN-87A"/>
    <property type="match status" value="1"/>
</dbReference>
<evidence type="ECO:0000256" key="8">
    <source>
        <dbReference type="ARBA" id="ARBA00022989"/>
    </source>
</evidence>
<evidence type="ECO:0000256" key="13">
    <source>
        <dbReference type="SAM" id="MobiDB-lite"/>
    </source>
</evidence>
<dbReference type="PROSITE" id="PS00232">
    <property type="entry name" value="CADHERIN_1"/>
    <property type="match status" value="3"/>
</dbReference>
<evidence type="ECO:0000256" key="4">
    <source>
        <dbReference type="ARBA" id="ARBA00022729"/>
    </source>
</evidence>
<feature type="domain" description="Cadherin" evidence="15">
    <location>
        <begin position="30"/>
        <end position="136"/>
    </location>
</feature>
<comment type="subcellular location">
    <subcellularLocation>
        <location evidence="1">Cell membrane</location>
        <topology evidence="1">Single-pass type I membrane protein</topology>
    </subcellularLocation>
</comment>
<dbReference type="InterPro" id="IPR013164">
    <property type="entry name" value="Cadherin_N"/>
</dbReference>
<dbReference type="FunFam" id="2.60.40.60:FF:000006">
    <property type="entry name" value="Protocadherin alpha 2"/>
    <property type="match status" value="1"/>
</dbReference>
<evidence type="ECO:0000256" key="14">
    <source>
        <dbReference type="SAM" id="Phobius"/>
    </source>
</evidence>
<keyword evidence="3 14" id="KW-0812">Transmembrane</keyword>
<dbReference type="InterPro" id="IPR032455">
    <property type="entry name" value="Cadherin_C"/>
</dbReference>
<dbReference type="SUPFAM" id="SSF49313">
    <property type="entry name" value="Cadherin-like"/>
    <property type="match status" value="6"/>
</dbReference>
<feature type="domain" description="Cadherin" evidence="15">
    <location>
        <begin position="583"/>
        <end position="689"/>
    </location>
</feature>
<feature type="domain" description="Cadherin" evidence="15">
    <location>
        <begin position="459"/>
        <end position="568"/>
    </location>
</feature>
<accession>A0A3Q0S9W8</accession>
<evidence type="ECO:0000259" key="15">
    <source>
        <dbReference type="PROSITE" id="PS50268"/>
    </source>
</evidence>